<dbReference type="EMBL" id="GBXM01041355">
    <property type="protein sequence ID" value="JAH67222.1"/>
    <property type="molecule type" value="Transcribed_RNA"/>
</dbReference>
<reference evidence="1" key="1">
    <citation type="submission" date="2014-11" db="EMBL/GenBank/DDBJ databases">
        <authorList>
            <person name="Amaro Gonzalez C."/>
        </authorList>
    </citation>
    <scope>NUCLEOTIDE SEQUENCE</scope>
</reference>
<proteinExistence type="predicted"/>
<accession>A0A0E9UN65</accession>
<evidence type="ECO:0000313" key="1">
    <source>
        <dbReference type="EMBL" id="JAH67222.1"/>
    </source>
</evidence>
<organism evidence="1">
    <name type="scientific">Anguilla anguilla</name>
    <name type="common">European freshwater eel</name>
    <name type="synonym">Muraena anguilla</name>
    <dbReference type="NCBI Taxonomy" id="7936"/>
    <lineage>
        <taxon>Eukaryota</taxon>
        <taxon>Metazoa</taxon>
        <taxon>Chordata</taxon>
        <taxon>Craniata</taxon>
        <taxon>Vertebrata</taxon>
        <taxon>Euteleostomi</taxon>
        <taxon>Actinopterygii</taxon>
        <taxon>Neopterygii</taxon>
        <taxon>Teleostei</taxon>
        <taxon>Anguilliformes</taxon>
        <taxon>Anguillidae</taxon>
        <taxon>Anguilla</taxon>
    </lineage>
</organism>
<protein>
    <submittedName>
        <fullName evidence="1">Uncharacterized protein</fullName>
    </submittedName>
</protein>
<sequence>MLSHKVASGIVHTIPGEIFTRSRTLSINVHFSSQGKVLFSTHIGCMLLLSKKQVGYV</sequence>
<reference evidence="1" key="2">
    <citation type="journal article" date="2015" name="Fish Shellfish Immunol.">
        <title>Early steps in the European eel (Anguilla anguilla)-Vibrio vulnificus interaction in the gills: Role of the RtxA13 toxin.</title>
        <authorList>
            <person name="Callol A."/>
            <person name="Pajuelo D."/>
            <person name="Ebbesson L."/>
            <person name="Teles M."/>
            <person name="MacKenzie S."/>
            <person name="Amaro C."/>
        </authorList>
    </citation>
    <scope>NUCLEOTIDE SEQUENCE</scope>
</reference>
<name>A0A0E9UN65_ANGAN</name>
<dbReference type="AlphaFoldDB" id="A0A0E9UN65"/>